<dbReference type="GO" id="GO:0016491">
    <property type="term" value="F:oxidoreductase activity"/>
    <property type="evidence" value="ECO:0007669"/>
    <property type="project" value="InterPro"/>
</dbReference>
<name>A0A7T0BW42_9BACT</name>
<organism evidence="5 6">
    <name type="scientific">Candidatus Nitronauta litoralis</name>
    <dbReference type="NCBI Taxonomy" id="2705533"/>
    <lineage>
        <taxon>Bacteria</taxon>
        <taxon>Pseudomonadati</taxon>
        <taxon>Nitrospinota/Tectimicrobiota group</taxon>
        <taxon>Nitrospinota</taxon>
        <taxon>Nitrospinia</taxon>
        <taxon>Nitrospinales</taxon>
        <taxon>Nitrospinaceae</taxon>
        <taxon>Candidatus Nitronauta</taxon>
    </lineage>
</organism>
<evidence type="ECO:0000256" key="1">
    <source>
        <dbReference type="ARBA" id="ARBA00023157"/>
    </source>
</evidence>
<dbReference type="PROSITE" id="PS51352">
    <property type="entry name" value="THIOREDOXIN_2"/>
    <property type="match status" value="1"/>
</dbReference>
<evidence type="ECO:0000256" key="2">
    <source>
        <dbReference type="ARBA" id="ARBA00023284"/>
    </source>
</evidence>
<dbReference type="InterPro" id="IPR036249">
    <property type="entry name" value="Thioredoxin-like_sf"/>
</dbReference>
<feature type="domain" description="Thioredoxin" evidence="4">
    <location>
        <begin position="33"/>
        <end position="179"/>
    </location>
</feature>
<keyword evidence="2" id="KW-0676">Redox-active center</keyword>
<protein>
    <submittedName>
        <fullName evidence="5">Redoxin family protein</fullName>
    </submittedName>
</protein>
<keyword evidence="3" id="KW-0732">Signal</keyword>
<gene>
    <name evidence="5" type="ORF">G3M70_09110</name>
</gene>
<dbReference type="Pfam" id="PF08534">
    <property type="entry name" value="Redoxin"/>
    <property type="match status" value="1"/>
</dbReference>
<dbReference type="InterPro" id="IPR013740">
    <property type="entry name" value="Redoxin"/>
</dbReference>
<evidence type="ECO:0000256" key="3">
    <source>
        <dbReference type="SAM" id="SignalP"/>
    </source>
</evidence>
<dbReference type="InterPro" id="IPR013766">
    <property type="entry name" value="Thioredoxin_domain"/>
</dbReference>
<keyword evidence="1" id="KW-1015">Disulfide bond</keyword>
<proteinExistence type="predicted"/>
<dbReference type="AlphaFoldDB" id="A0A7T0BW42"/>
<dbReference type="Gene3D" id="3.40.30.10">
    <property type="entry name" value="Glutaredoxin"/>
    <property type="match status" value="1"/>
</dbReference>
<accession>A0A7T0BW42</accession>
<dbReference type="Proteomes" id="UP000594688">
    <property type="component" value="Chromosome"/>
</dbReference>
<evidence type="ECO:0000313" key="6">
    <source>
        <dbReference type="Proteomes" id="UP000594688"/>
    </source>
</evidence>
<feature type="chain" id="PRO_5032619216" evidence="3">
    <location>
        <begin position="23"/>
        <end position="183"/>
    </location>
</feature>
<dbReference type="SUPFAM" id="SSF52833">
    <property type="entry name" value="Thioredoxin-like"/>
    <property type="match status" value="1"/>
</dbReference>
<evidence type="ECO:0000259" key="4">
    <source>
        <dbReference type="PROSITE" id="PS51352"/>
    </source>
</evidence>
<dbReference type="PANTHER" id="PTHR43110:SF1">
    <property type="entry name" value="THIOL PEROXIDASE"/>
    <property type="match status" value="1"/>
</dbReference>
<dbReference type="PROSITE" id="PS51257">
    <property type="entry name" value="PROKAR_LIPOPROTEIN"/>
    <property type="match status" value="1"/>
</dbReference>
<dbReference type="KEGG" id="nli:G3M70_09110"/>
<dbReference type="PANTHER" id="PTHR43110">
    <property type="entry name" value="THIOL PEROXIDASE"/>
    <property type="match status" value="1"/>
</dbReference>
<sequence length="183" mass="20407">MPRLIFAFTLFFVFAVSCPAQSSEVIKNKFETLKVGQKLPNARLLQDGKPQVELDQLKGRVKIISIVPKLNTPTCDEQTHKFSEENGGLDQKLDIVTISTNPSDVQTAFAKKAKIGNILFLSDAPEYEFGKRTGLMYPNRKFLMRTVMVVDEKNIIRYVDFVEGGGLPDIQGALKAANKVLTN</sequence>
<dbReference type="EMBL" id="CP048685">
    <property type="protein sequence ID" value="QPJ62023.1"/>
    <property type="molecule type" value="Genomic_DNA"/>
</dbReference>
<reference evidence="5 6" key="1">
    <citation type="submission" date="2020-02" db="EMBL/GenBank/DDBJ databases">
        <title>Genomic and physiological characterization of two novel Nitrospinaceae genera.</title>
        <authorList>
            <person name="Mueller A.J."/>
            <person name="Jung M.-Y."/>
            <person name="Strachan C.R."/>
            <person name="Herbold C.W."/>
            <person name="Kirkegaard R.H."/>
            <person name="Daims H."/>
        </authorList>
    </citation>
    <scope>NUCLEOTIDE SEQUENCE [LARGE SCALE GENOMIC DNA]</scope>
    <source>
        <strain evidence="5">EB</strain>
    </source>
</reference>
<feature type="signal peptide" evidence="3">
    <location>
        <begin position="1"/>
        <end position="22"/>
    </location>
</feature>
<evidence type="ECO:0000313" key="5">
    <source>
        <dbReference type="EMBL" id="QPJ62023.1"/>
    </source>
</evidence>
<dbReference type="InterPro" id="IPR050455">
    <property type="entry name" value="Tpx_Peroxidase_subfamily"/>
</dbReference>